<feature type="active site" description="Proton acceptor" evidence="15">
    <location>
        <position position="308"/>
    </location>
</feature>
<gene>
    <name evidence="18" type="ORF">HUW51_06920</name>
</gene>
<evidence type="ECO:0000256" key="16">
    <source>
        <dbReference type="PIRSR" id="PIRSR005096-2"/>
    </source>
</evidence>
<evidence type="ECO:0000256" key="9">
    <source>
        <dbReference type="ARBA" id="ARBA00022490"/>
    </source>
</evidence>
<evidence type="ECO:0000256" key="11">
    <source>
        <dbReference type="ARBA" id="ARBA00022837"/>
    </source>
</evidence>
<dbReference type="GO" id="GO:0030246">
    <property type="term" value="F:carbohydrate binding"/>
    <property type="evidence" value="ECO:0007669"/>
    <property type="project" value="InterPro"/>
</dbReference>
<keyword evidence="10" id="KW-0597">Phosphoprotein</keyword>
<sequence>MQEENFGKIPDGTEVKLYTLTNKQGTIVKITNYGGIITQIVTPDKNGQAGNVVLGFDNLDTYLAGHPYFGAIAGRCANRIAQGKFTLNGQEYTLAINNGPNHLHGGLQGFDKQVWTAQMLREQNALQLTYISPDGEEGYPGTLTTIVTYTLTEANELRIDYEATTDKATPINLTNHSYFNLSAGQAEDALNHEVYIQADRYTVIDDNLIPTGELRPVAGTPMDFNTPHTIGSRIAEVDGGYDHNYELTKKQDGQLELAAWVYEPLTGRVLEAYTTQPGMQFYSGNFLDGSLTGPDGKIFKKHYGFCLETQHFPDSPNQPSFPSAILNPGDTFKQSTVYRFLVQDEA</sequence>
<dbReference type="SUPFAM" id="SSF74650">
    <property type="entry name" value="Galactose mutarotase-like"/>
    <property type="match status" value="1"/>
</dbReference>
<dbReference type="KEGG" id="aswu:HUW51_06920"/>
<evidence type="ECO:0000313" key="19">
    <source>
        <dbReference type="Proteomes" id="UP000515237"/>
    </source>
</evidence>
<keyword evidence="19" id="KW-1185">Reference proteome</keyword>
<organism evidence="18 19">
    <name type="scientific">Adhaeribacter swui</name>
    <dbReference type="NCBI Taxonomy" id="2086471"/>
    <lineage>
        <taxon>Bacteria</taxon>
        <taxon>Pseudomonadati</taxon>
        <taxon>Bacteroidota</taxon>
        <taxon>Cytophagia</taxon>
        <taxon>Cytophagales</taxon>
        <taxon>Hymenobacteraceae</taxon>
        <taxon>Adhaeribacter</taxon>
    </lineage>
</organism>
<evidence type="ECO:0000256" key="4">
    <source>
        <dbReference type="ARBA" id="ARBA00005028"/>
    </source>
</evidence>
<feature type="binding site" evidence="17">
    <location>
        <begin position="176"/>
        <end position="178"/>
    </location>
    <ligand>
        <name>beta-D-galactose</name>
        <dbReference type="ChEBI" id="CHEBI:27667"/>
    </ligand>
</feature>
<keyword evidence="9" id="KW-0963">Cytoplasm</keyword>
<evidence type="ECO:0000256" key="7">
    <source>
        <dbReference type="ARBA" id="ARBA00013185"/>
    </source>
</evidence>
<dbReference type="EMBL" id="CP055156">
    <property type="protein sequence ID" value="QNF32473.1"/>
    <property type="molecule type" value="Genomic_DNA"/>
</dbReference>
<evidence type="ECO:0000256" key="8">
    <source>
        <dbReference type="ARBA" id="ARBA00014165"/>
    </source>
</evidence>
<evidence type="ECO:0000256" key="17">
    <source>
        <dbReference type="PIRSR" id="PIRSR005096-3"/>
    </source>
</evidence>
<evidence type="ECO:0000256" key="14">
    <source>
        <dbReference type="PIRNR" id="PIRNR005096"/>
    </source>
</evidence>
<dbReference type="InterPro" id="IPR015443">
    <property type="entry name" value="Aldose_1-epimerase"/>
</dbReference>
<evidence type="ECO:0000256" key="3">
    <source>
        <dbReference type="ARBA" id="ARBA00004496"/>
    </source>
</evidence>
<dbReference type="Gene3D" id="2.70.98.10">
    <property type="match status" value="1"/>
</dbReference>
<reference evidence="18 19" key="1">
    <citation type="journal article" date="2018" name="Int. J. Syst. Evol. Microbiol.">
        <title>Adhaeribacter swui sp. nov., isolated from wet mud.</title>
        <authorList>
            <person name="Kim D.U."/>
            <person name="Kim K.W."/>
            <person name="Kang M.S."/>
            <person name="Kim J.Y."/>
            <person name="Jang J.H."/>
            <person name="Kim M.K."/>
        </authorList>
    </citation>
    <scope>NUCLEOTIDE SEQUENCE [LARGE SCALE GENOMIC DNA]</scope>
    <source>
        <strain evidence="18 19">KCTC 52873</strain>
    </source>
</reference>
<dbReference type="PANTHER" id="PTHR10091:SF0">
    <property type="entry name" value="GALACTOSE MUTAROTASE"/>
    <property type="match status" value="1"/>
</dbReference>
<accession>A0A7G7G5N9</accession>
<feature type="binding site" evidence="16">
    <location>
        <position position="242"/>
    </location>
    <ligand>
        <name>beta-D-galactose</name>
        <dbReference type="ChEBI" id="CHEBI:27667"/>
    </ligand>
</feature>
<dbReference type="RefSeq" id="WP_185273252.1">
    <property type="nucleotide sequence ID" value="NZ_CP055156.1"/>
</dbReference>
<dbReference type="CDD" id="cd09019">
    <property type="entry name" value="galactose_mutarotase_like"/>
    <property type="match status" value="1"/>
</dbReference>
<comment type="subunit">
    <text evidence="6">Monomer.</text>
</comment>
<dbReference type="PANTHER" id="PTHR10091">
    <property type="entry name" value="ALDOSE-1-EPIMERASE"/>
    <property type="match status" value="1"/>
</dbReference>
<keyword evidence="12 14" id="KW-0413">Isomerase</keyword>
<keyword evidence="11" id="KW-0106">Calcium</keyword>
<feature type="binding site" evidence="17">
    <location>
        <begin position="78"/>
        <end position="79"/>
    </location>
    <ligand>
        <name>beta-D-galactose</name>
        <dbReference type="ChEBI" id="CHEBI:27667"/>
    </ligand>
</feature>
<dbReference type="Pfam" id="PF01263">
    <property type="entry name" value="Aldose_epim"/>
    <property type="match status" value="1"/>
</dbReference>
<dbReference type="InterPro" id="IPR047215">
    <property type="entry name" value="Galactose_mutarotase-like"/>
</dbReference>
<dbReference type="GO" id="GO:0005737">
    <property type="term" value="C:cytoplasm"/>
    <property type="evidence" value="ECO:0007669"/>
    <property type="project" value="UniProtKB-SubCell"/>
</dbReference>
<dbReference type="GO" id="GO:0006006">
    <property type="term" value="P:glucose metabolic process"/>
    <property type="evidence" value="ECO:0007669"/>
    <property type="project" value="TreeGrafter"/>
</dbReference>
<dbReference type="EC" id="5.1.3.3" evidence="7 14"/>
<comment type="cofactor">
    <cofactor evidence="2">
        <name>Ca(2+)</name>
        <dbReference type="ChEBI" id="CHEBI:29108"/>
    </cofactor>
</comment>
<evidence type="ECO:0000256" key="1">
    <source>
        <dbReference type="ARBA" id="ARBA00001614"/>
    </source>
</evidence>
<dbReference type="Proteomes" id="UP000515237">
    <property type="component" value="Chromosome"/>
</dbReference>
<evidence type="ECO:0000256" key="13">
    <source>
        <dbReference type="ARBA" id="ARBA00023277"/>
    </source>
</evidence>
<evidence type="ECO:0000256" key="6">
    <source>
        <dbReference type="ARBA" id="ARBA00011245"/>
    </source>
</evidence>
<keyword evidence="13 14" id="KW-0119">Carbohydrate metabolism</keyword>
<evidence type="ECO:0000256" key="2">
    <source>
        <dbReference type="ARBA" id="ARBA00001913"/>
    </source>
</evidence>
<dbReference type="InterPro" id="IPR008183">
    <property type="entry name" value="Aldose_1/G6P_1-epimerase"/>
</dbReference>
<dbReference type="InterPro" id="IPR018052">
    <property type="entry name" value="Ald1_epimerase_CS"/>
</dbReference>
<evidence type="ECO:0000313" key="18">
    <source>
        <dbReference type="EMBL" id="QNF32473.1"/>
    </source>
</evidence>
<feature type="active site" description="Proton donor" evidence="15">
    <location>
        <position position="176"/>
    </location>
</feature>
<evidence type="ECO:0000256" key="10">
    <source>
        <dbReference type="ARBA" id="ARBA00022553"/>
    </source>
</evidence>
<evidence type="ECO:0000256" key="12">
    <source>
        <dbReference type="ARBA" id="ARBA00023235"/>
    </source>
</evidence>
<dbReference type="GO" id="GO:0004034">
    <property type="term" value="F:aldose 1-epimerase activity"/>
    <property type="evidence" value="ECO:0007669"/>
    <property type="project" value="UniProtKB-EC"/>
</dbReference>
<dbReference type="PROSITE" id="PS00545">
    <property type="entry name" value="ALDOSE_1_EPIMERASE"/>
    <property type="match status" value="1"/>
</dbReference>
<dbReference type="FunFam" id="2.70.98.10:FF:000003">
    <property type="entry name" value="Aldose 1-epimerase"/>
    <property type="match status" value="1"/>
</dbReference>
<dbReference type="GO" id="GO:0033499">
    <property type="term" value="P:galactose catabolic process via UDP-galactose, Leloir pathway"/>
    <property type="evidence" value="ECO:0007669"/>
    <property type="project" value="TreeGrafter"/>
</dbReference>
<dbReference type="UniPathway" id="UPA00242"/>
<dbReference type="AlphaFoldDB" id="A0A7G7G5N9"/>
<comment type="pathway">
    <text evidence="4 14">Carbohydrate metabolism; hexose metabolism.</text>
</comment>
<protein>
    <recommendedName>
        <fullName evidence="8 14">Aldose 1-epimerase</fullName>
        <ecNumber evidence="7 14">5.1.3.3</ecNumber>
    </recommendedName>
</protein>
<evidence type="ECO:0000256" key="5">
    <source>
        <dbReference type="ARBA" id="ARBA00006206"/>
    </source>
</evidence>
<dbReference type="InterPro" id="IPR011013">
    <property type="entry name" value="Gal_mutarotase_sf_dom"/>
</dbReference>
<dbReference type="NCBIfam" id="NF008277">
    <property type="entry name" value="PRK11055.1"/>
    <property type="match status" value="1"/>
</dbReference>
<comment type="catalytic activity">
    <reaction evidence="1 14">
        <text>alpha-D-glucose = beta-D-glucose</text>
        <dbReference type="Rhea" id="RHEA:10264"/>
        <dbReference type="ChEBI" id="CHEBI:15903"/>
        <dbReference type="ChEBI" id="CHEBI:17925"/>
        <dbReference type="EC" id="5.1.3.3"/>
    </reaction>
</comment>
<comment type="subcellular location">
    <subcellularLocation>
        <location evidence="3">Cytoplasm</location>
    </subcellularLocation>
</comment>
<name>A0A7G7G5N9_9BACT</name>
<evidence type="ECO:0000256" key="15">
    <source>
        <dbReference type="PIRSR" id="PIRSR005096-1"/>
    </source>
</evidence>
<dbReference type="PIRSF" id="PIRSF005096">
    <property type="entry name" value="GALM"/>
    <property type="match status" value="1"/>
</dbReference>
<dbReference type="InterPro" id="IPR014718">
    <property type="entry name" value="GH-type_carb-bd"/>
</dbReference>
<proteinExistence type="inferred from homology"/>
<comment type="similarity">
    <text evidence="5 14">Belongs to the aldose epimerase family.</text>
</comment>